<evidence type="ECO:0000259" key="4">
    <source>
        <dbReference type="SMART" id="SM00822"/>
    </source>
</evidence>
<organism evidence="5 6">
    <name type="scientific">Pseudomonas frederiksbergensis</name>
    <dbReference type="NCBI Taxonomy" id="104087"/>
    <lineage>
        <taxon>Bacteria</taxon>
        <taxon>Pseudomonadati</taxon>
        <taxon>Pseudomonadota</taxon>
        <taxon>Gammaproteobacteria</taxon>
        <taxon>Pseudomonadales</taxon>
        <taxon>Pseudomonadaceae</taxon>
        <taxon>Pseudomonas</taxon>
    </lineage>
</organism>
<evidence type="ECO:0000256" key="1">
    <source>
        <dbReference type="ARBA" id="ARBA00006484"/>
    </source>
</evidence>
<dbReference type="InterPro" id="IPR057326">
    <property type="entry name" value="KR_dom"/>
</dbReference>
<sequence>MSDIQNKVVVITGASSGIGEAAARLLAARGACVVLGARRADRLQTLVQELEAAGHRAACKAVDVTRRDDVQSLIDFAVEKYGRLDVIINNAGVMPLSKLEALKVEEWDRMIDVNIRGVLHGIAAGLPLMQRQRSGQFINIASIGAYAVSPTAAVYCATKFAVRAISEGLRQEVGGDVRVTVISPGVTESELAESISDEGGRAEMREFRRIAIPAEAIARAIAYAIEQPADVDVSELVVRPTASPY</sequence>
<evidence type="ECO:0000313" key="5">
    <source>
        <dbReference type="EMBL" id="KHK61320.1"/>
    </source>
</evidence>
<dbReference type="InterPro" id="IPR002347">
    <property type="entry name" value="SDR_fam"/>
</dbReference>
<evidence type="ECO:0000256" key="3">
    <source>
        <dbReference type="RuleBase" id="RU000363"/>
    </source>
</evidence>
<comment type="similarity">
    <text evidence="1 3">Belongs to the short-chain dehydrogenases/reductases (SDR) family.</text>
</comment>
<dbReference type="GO" id="GO:0016616">
    <property type="term" value="F:oxidoreductase activity, acting on the CH-OH group of donors, NAD or NADP as acceptor"/>
    <property type="evidence" value="ECO:0007669"/>
    <property type="project" value="UniProtKB-ARBA"/>
</dbReference>
<dbReference type="OrthoDB" id="9810734at2"/>
<keyword evidence="2" id="KW-0560">Oxidoreductase</keyword>
<dbReference type="EMBL" id="JQGJ01000037">
    <property type="protein sequence ID" value="KHK61320.1"/>
    <property type="molecule type" value="Genomic_DNA"/>
</dbReference>
<dbReference type="SMART" id="SM00822">
    <property type="entry name" value="PKS_KR"/>
    <property type="match status" value="1"/>
</dbReference>
<protein>
    <submittedName>
        <fullName evidence="5">Oxidoreductase</fullName>
    </submittedName>
</protein>
<name>A0A0B1YS65_9PSED</name>
<dbReference type="AlphaFoldDB" id="A0A0B1YS65"/>
<comment type="caution">
    <text evidence="5">The sequence shown here is derived from an EMBL/GenBank/DDBJ whole genome shotgun (WGS) entry which is preliminary data.</text>
</comment>
<evidence type="ECO:0000256" key="2">
    <source>
        <dbReference type="ARBA" id="ARBA00023002"/>
    </source>
</evidence>
<dbReference type="Proteomes" id="UP000030949">
    <property type="component" value="Unassembled WGS sequence"/>
</dbReference>
<dbReference type="PANTHER" id="PTHR43115">
    <property type="entry name" value="DEHYDROGENASE/REDUCTASE SDR FAMILY MEMBER 11"/>
    <property type="match status" value="1"/>
</dbReference>
<proteinExistence type="inferred from homology"/>
<dbReference type="SUPFAM" id="SSF51735">
    <property type="entry name" value="NAD(P)-binding Rossmann-fold domains"/>
    <property type="match status" value="1"/>
</dbReference>
<feature type="domain" description="Ketoreductase" evidence="4">
    <location>
        <begin position="7"/>
        <end position="189"/>
    </location>
</feature>
<dbReference type="InterPro" id="IPR036291">
    <property type="entry name" value="NAD(P)-bd_dom_sf"/>
</dbReference>
<dbReference type="PRINTS" id="PR00080">
    <property type="entry name" value="SDRFAMILY"/>
</dbReference>
<dbReference type="PROSITE" id="PS00061">
    <property type="entry name" value="ADH_SHORT"/>
    <property type="match status" value="1"/>
</dbReference>
<dbReference type="RefSeq" id="WP_039594570.1">
    <property type="nucleotide sequence ID" value="NZ_CP142104.1"/>
</dbReference>
<dbReference type="FunFam" id="3.40.50.720:FF:000047">
    <property type="entry name" value="NADP-dependent L-serine/L-allo-threonine dehydrogenase"/>
    <property type="match status" value="1"/>
</dbReference>
<accession>A0A0B1YS65</accession>
<gene>
    <name evidence="5" type="ORF">JZ00_29245</name>
</gene>
<dbReference type="InterPro" id="IPR020904">
    <property type="entry name" value="Sc_DH/Rdtase_CS"/>
</dbReference>
<dbReference type="Gene3D" id="3.40.50.720">
    <property type="entry name" value="NAD(P)-binding Rossmann-like Domain"/>
    <property type="match status" value="1"/>
</dbReference>
<reference evidence="6" key="1">
    <citation type="submission" date="2015-03" db="EMBL/GenBank/DDBJ databases">
        <title>Pseudomonas frederiksbergensis hydrocarbon degrader.</title>
        <authorList>
            <person name="Brown L.M."/>
            <person name="Ruiz O.N."/>
            <person name="Mueller S."/>
            <person name="Gunasekera T.S."/>
        </authorList>
    </citation>
    <scope>NUCLEOTIDE SEQUENCE [LARGE SCALE GENOMIC DNA]</scope>
    <source>
        <strain evidence="6">SI8</strain>
    </source>
</reference>
<evidence type="ECO:0000313" key="6">
    <source>
        <dbReference type="Proteomes" id="UP000030949"/>
    </source>
</evidence>
<dbReference type="Pfam" id="PF00106">
    <property type="entry name" value="adh_short"/>
    <property type="match status" value="1"/>
</dbReference>
<dbReference type="PRINTS" id="PR00081">
    <property type="entry name" value="GDHRDH"/>
</dbReference>
<dbReference type="PANTHER" id="PTHR43115:SF4">
    <property type="entry name" value="DEHYDROGENASE_REDUCTASE SDR FAMILY MEMBER 11"/>
    <property type="match status" value="1"/>
</dbReference>